<gene>
    <name evidence="2" type="ORF">F5878DRAFT_728695</name>
</gene>
<dbReference type="AlphaFoldDB" id="A0AA38U792"/>
<feature type="region of interest" description="Disordered" evidence="1">
    <location>
        <begin position="133"/>
        <end position="192"/>
    </location>
</feature>
<name>A0AA38U792_9AGAR</name>
<keyword evidence="3" id="KW-1185">Reference proteome</keyword>
<dbReference type="EMBL" id="MU806656">
    <property type="protein sequence ID" value="KAJ3833667.1"/>
    <property type="molecule type" value="Genomic_DNA"/>
</dbReference>
<protein>
    <submittedName>
        <fullName evidence="2">Uncharacterized protein</fullName>
    </submittedName>
</protein>
<proteinExistence type="predicted"/>
<comment type="caution">
    <text evidence="2">The sequence shown here is derived from an EMBL/GenBank/DDBJ whole genome shotgun (WGS) entry which is preliminary data.</text>
</comment>
<evidence type="ECO:0000256" key="1">
    <source>
        <dbReference type="SAM" id="MobiDB-lite"/>
    </source>
</evidence>
<evidence type="ECO:0000313" key="2">
    <source>
        <dbReference type="EMBL" id="KAJ3833667.1"/>
    </source>
</evidence>
<evidence type="ECO:0000313" key="3">
    <source>
        <dbReference type="Proteomes" id="UP001163846"/>
    </source>
</evidence>
<organism evidence="2 3">
    <name type="scientific">Lentinula raphanica</name>
    <dbReference type="NCBI Taxonomy" id="153919"/>
    <lineage>
        <taxon>Eukaryota</taxon>
        <taxon>Fungi</taxon>
        <taxon>Dikarya</taxon>
        <taxon>Basidiomycota</taxon>
        <taxon>Agaricomycotina</taxon>
        <taxon>Agaricomycetes</taxon>
        <taxon>Agaricomycetidae</taxon>
        <taxon>Agaricales</taxon>
        <taxon>Marasmiineae</taxon>
        <taxon>Omphalotaceae</taxon>
        <taxon>Lentinula</taxon>
    </lineage>
</organism>
<dbReference type="Proteomes" id="UP001163846">
    <property type="component" value="Unassembled WGS sequence"/>
</dbReference>
<accession>A0AA38U792</accession>
<feature type="compositionally biased region" description="Acidic residues" evidence="1">
    <location>
        <begin position="166"/>
        <end position="176"/>
    </location>
</feature>
<sequence length="340" mass="39556">MPSLVKRSSSFCSKEIRTQDAKTRSERDVATTFVRRDRHITAYNHARRALINLGAFDATMEDSPYPLLKPEDTHRHNVNIKRRLGDSKRREGLLWTVGAASDLLAMTEPDEKLLVGLDENFIPIRLVTPTQMTQRVSAPTGPQKKAVECSRSPENPAPVDRREENSEGSDSDDSDNDSMSVKWGKQKAKEKKEKKFRKDSWLWTKGTRNMTPEEIQQWDSEGDCIQWFRAEAEMYRWMEQFESKHAEFERVIAFFRTMANAWTFLGNNQTLPGYRAYANYHAAMFTDLANDADLRYKRVGHPAFMNLNGDEILADRVLDWRKEWLKWMDDLNIHRAYLDA</sequence>
<reference evidence="2" key="1">
    <citation type="submission" date="2022-08" db="EMBL/GenBank/DDBJ databases">
        <authorList>
            <consortium name="DOE Joint Genome Institute"/>
            <person name="Min B."/>
            <person name="Riley R."/>
            <person name="Sierra-Patev S."/>
            <person name="Naranjo-Ortiz M."/>
            <person name="Looney B."/>
            <person name="Konkel Z."/>
            <person name="Slot J.C."/>
            <person name="Sakamoto Y."/>
            <person name="Steenwyk J.L."/>
            <person name="Rokas A."/>
            <person name="Carro J."/>
            <person name="Camarero S."/>
            <person name="Ferreira P."/>
            <person name="Molpeceres G."/>
            <person name="Ruiz-Duenas F.J."/>
            <person name="Serrano A."/>
            <person name="Henrissat B."/>
            <person name="Drula E."/>
            <person name="Hughes K.W."/>
            <person name="Mata J.L."/>
            <person name="Ishikawa N.K."/>
            <person name="Vargas-Isla R."/>
            <person name="Ushijima S."/>
            <person name="Smith C.A."/>
            <person name="Ahrendt S."/>
            <person name="Andreopoulos W."/>
            <person name="He G."/>
            <person name="Labutti K."/>
            <person name="Lipzen A."/>
            <person name="Ng V."/>
            <person name="Sandor L."/>
            <person name="Barry K."/>
            <person name="Martinez A.T."/>
            <person name="Xiao Y."/>
            <person name="Gibbons J.G."/>
            <person name="Terashima K."/>
            <person name="Hibbett D.S."/>
            <person name="Grigoriev I.V."/>
        </authorList>
    </citation>
    <scope>NUCLEOTIDE SEQUENCE</scope>
    <source>
        <strain evidence="2">TFB9207</strain>
    </source>
</reference>